<dbReference type="PROSITE" id="PS00455">
    <property type="entry name" value="AMP_BINDING"/>
    <property type="match status" value="1"/>
</dbReference>
<gene>
    <name evidence="5" type="ORF">DBV39_16115</name>
</gene>
<evidence type="ECO:0000313" key="5">
    <source>
        <dbReference type="EMBL" id="AWB35002.1"/>
    </source>
</evidence>
<evidence type="ECO:0000259" key="3">
    <source>
        <dbReference type="Pfam" id="PF00501"/>
    </source>
</evidence>
<dbReference type="SUPFAM" id="SSF56801">
    <property type="entry name" value="Acetyl-CoA synthetase-like"/>
    <property type="match status" value="1"/>
</dbReference>
<dbReference type="Gene3D" id="3.30.300.30">
    <property type="match status" value="1"/>
</dbReference>
<evidence type="ECO:0000256" key="1">
    <source>
        <dbReference type="ARBA" id="ARBA00006432"/>
    </source>
</evidence>
<evidence type="ECO:0000259" key="4">
    <source>
        <dbReference type="Pfam" id="PF13193"/>
    </source>
</evidence>
<dbReference type="EMBL" id="CP028901">
    <property type="protein sequence ID" value="AWB35002.1"/>
    <property type="molecule type" value="Genomic_DNA"/>
</dbReference>
<dbReference type="GO" id="GO:0031956">
    <property type="term" value="F:medium-chain fatty acid-CoA ligase activity"/>
    <property type="evidence" value="ECO:0007669"/>
    <property type="project" value="TreeGrafter"/>
</dbReference>
<keyword evidence="2 5" id="KW-0436">Ligase</keyword>
<protein>
    <submittedName>
        <fullName evidence="5">Long-chain fatty acid--CoA ligase</fullName>
    </submittedName>
</protein>
<dbReference type="RefSeq" id="WP_108622412.1">
    <property type="nucleotide sequence ID" value="NZ_CP028901.1"/>
</dbReference>
<evidence type="ECO:0000313" key="6">
    <source>
        <dbReference type="Proteomes" id="UP000244571"/>
    </source>
</evidence>
<reference evidence="5 6" key="1">
    <citation type="submission" date="2018-04" db="EMBL/GenBank/DDBJ databases">
        <title>Bordetella sp. HZ20 isolated from seawater.</title>
        <authorList>
            <person name="Sun C."/>
        </authorList>
    </citation>
    <scope>NUCLEOTIDE SEQUENCE [LARGE SCALE GENOMIC DNA]</scope>
    <source>
        <strain evidence="5 6">HZ20</strain>
    </source>
</reference>
<dbReference type="Proteomes" id="UP000244571">
    <property type="component" value="Chromosome"/>
</dbReference>
<dbReference type="InterPro" id="IPR000873">
    <property type="entry name" value="AMP-dep_synth/lig_dom"/>
</dbReference>
<feature type="domain" description="AMP-binding enzyme C-terminal" evidence="4">
    <location>
        <begin position="419"/>
        <end position="494"/>
    </location>
</feature>
<dbReference type="InterPro" id="IPR020845">
    <property type="entry name" value="AMP-binding_CS"/>
</dbReference>
<dbReference type="Pfam" id="PF13193">
    <property type="entry name" value="AMP-binding_C"/>
    <property type="match status" value="1"/>
</dbReference>
<dbReference type="Gene3D" id="3.40.50.12780">
    <property type="entry name" value="N-terminal domain of ligase-like"/>
    <property type="match status" value="1"/>
</dbReference>
<sequence length="511" mass="56714">MSDRSITIEGRTIDRQIVEERSLKLASGLASLGIREGDVVAVFMRNRQAYLETILACRRLGVYYCPVNWHFTAKEVQYILEDSGAKIILTQTELLPVAIEANANDTEVICVGLSDSLATATTAVPATYIEKAQDYDKWIRSHSIYEGPIVSPRGHMAYTSGTTGRPKGVVRFPVPLEDLKENQAVVARIVEKAYGLRPGARALLPAPIYHSAPSLFCQMSLLMCDHLVVTDRFDPEDLLQHIEKYRIEVAYMVPIMYVRLLRLEPAIRQKYDVSSLRFVASTGSPCPPDVKRQMIEWFGPVIHETYASSEGGLITLATPEDALAKPGTAGKPVETATIRILGADGKTLPAGEAGHIYVKNTAYADFTYRNRPESRQAIEHDGLITLGDIGYLDEDGYLFVCDRETDMVLSGGVNIYPAEIEHALVGYPGIADCAVIGMPDEEFGQRLVGVIQTNGEPEIPALDLVQWLSRQLARFKIPRSYLFMESLPRDPNGKISRSRLRQNLLRSTRAD</sequence>
<accession>A0A2R4XMH0</accession>
<dbReference type="PANTHER" id="PTHR43201">
    <property type="entry name" value="ACYL-COA SYNTHETASE"/>
    <property type="match status" value="1"/>
</dbReference>
<dbReference type="InterPro" id="IPR025110">
    <property type="entry name" value="AMP-bd_C"/>
</dbReference>
<name>A0A2R4XMH0_9BURK</name>
<evidence type="ECO:0000256" key="2">
    <source>
        <dbReference type="ARBA" id="ARBA00022598"/>
    </source>
</evidence>
<dbReference type="AlphaFoldDB" id="A0A2R4XMH0"/>
<dbReference type="OrthoDB" id="9766486at2"/>
<dbReference type="InterPro" id="IPR042099">
    <property type="entry name" value="ANL_N_sf"/>
</dbReference>
<comment type="similarity">
    <text evidence="1">Belongs to the ATP-dependent AMP-binding enzyme family.</text>
</comment>
<dbReference type="GO" id="GO:0006631">
    <property type="term" value="P:fatty acid metabolic process"/>
    <property type="evidence" value="ECO:0007669"/>
    <property type="project" value="TreeGrafter"/>
</dbReference>
<keyword evidence="6" id="KW-1185">Reference proteome</keyword>
<dbReference type="KEGG" id="boz:DBV39_16115"/>
<dbReference type="InterPro" id="IPR045851">
    <property type="entry name" value="AMP-bd_C_sf"/>
</dbReference>
<dbReference type="Pfam" id="PF00501">
    <property type="entry name" value="AMP-binding"/>
    <property type="match status" value="1"/>
</dbReference>
<dbReference type="PANTHER" id="PTHR43201:SF5">
    <property type="entry name" value="MEDIUM-CHAIN ACYL-COA LIGASE ACSF2, MITOCHONDRIAL"/>
    <property type="match status" value="1"/>
</dbReference>
<proteinExistence type="inferred from homology"/>
<organism evidence="5 6">
    <name type="scientific">Orrella marina</name>
    <dbReference type="NCBI Taxonomy" id="2163011"/>
    <lineage>
        <taxon>Bacteria</taxon>
        <taxon>Pseudomonadati</taxon>
        <taxon>Pseudomonadota</taxon>
        <taxon>Betaproteobacteria</taxon>
        <taxon>Burkholderiales</taxon>
        <taxon>Alcaligenaceae</taxon>
        <taxon>Orrella</taxon>
    </lineage>
</organism>
<feature type="domain" description="AMP-dependent synthetase/ligase" evidence="3">
    <location>
        <begin position="10"/>
        <end position="361"/>
    </location>
</feature>